<dbReference type="PANTHER" id="PTHR33608:SF6">
    <property type="entry name" value="BLL2464 PROTEIN"/>
    <property type="match status" value="1"/>
</dbReference>
<dbReference type="InterPro" id="IPR002881">
    <property type="entry name" value="DUF58"/>
</dbReference>
<protein>
    <recommendedName>
        <fullName evidence="2">DUF58 domain-containing protein</fullName>
    </recommendedName>
</protein>
<gene>
    <name evidence="3" type="ORF">METZ01_LOCUS53579</name>
</gene>
<sequence length="277" mass="30781">MQELAIGAHPSTVHGTGHDLAGLRDWQPGDRLSNIDWPQSTLTNFSPLITHEFDQESNAPIVVAADTSLSTRCGTGDEPIAKAIARTVATFAMAASFFQDQAGLVTFDQNTRRIAVRPRIGKNHAAHCVDAYQNHLLLAGITESPSDDNFAGLLRKRSLVPVVSDFLFDRPEPLLAELADLATFHDVFLVMIDSEFAFKFPRFSAGWVEAYDVETNRTQIIASSDLDQLGHRVSEWQDTVESSARDRGLEVLRLAGDSLHFHDTLVTFLLERKRVRR</sequence>
<evidence type="ECO:0000313" key="3">
    <source>
        <dbReference type="EMBL" id="SVA00725.1"/>
    </source>
</evidence>
<evidence type="ECO:0000256" key="1">
    <source>
        <dbReference type="SAM" id="MobiDB-lite"/>
    </source>
</evidence>
<accession>A0A381S9F7</accession>
<organism evidence="3">
    <name type="scientific">marine metagenome</name>
    <dbReference type="NCBI Taxonomy" id="408172"/>
    <lineage>
        <taxon>unclassified sequences</taxon>
        <taxon>metagenomes</taxon>
        <taxon>ecological metagenomes</taxon>
    </lineage>
</organism>
<reference evidence="3" key="1">
    <citation type="submission" date="2018-05" db="EMBL/GenBank/DDBJ databases">
        <authorList>
            <person name="Lanie J.A."/>
            <person name="Ng W.-L."/>
            <person name="Kazmierczak K.M."/>
            <person name="Andrzejewski T.M."/>
            <person name="Davidsen T.M."/>
            <person name="Wayne K.J."/>
            <person name="Tettelin H."/>
            <person name="Glass J.I."/>
            <person name="Rusch D."/>
            <person name="Podicherti R."/>
            <person name="Tsui H.-C.T."/>
            <person name="Winkler M.E."/>
        </authorList>
    </citation>
    <scope>NUCLEOTIDE SEQUENCE</scope>
</reference>
<evidence type="ECO:0000259" key="2">
    <source>
        <dbReference type="Pfam" id="PF01882"/>
    </source>
</evidence>
<feature type="region of interest" description="Disordered" evidence="1">
    <location>
        <begin position="1"/>
        <end position="22"/>
    </location>
</feature>
<feature type="domain" description="DUF58" evidence="2">
    <location>
        <begin position="24"/>
        <end position="222"/>
    </location>
</feature>
<dbReference type="PANTHER" id="PTHR33608">
    <property type="entry name" value="BLL2464 PROTEIN"/>
    <property type="match status" value="1"/>
</dbReference>
<proteinExistence type="predicted"/>
<dbReference type="AlphaFoldDB" id="A0A381S9F7"/>
<dbReference type="EMBL" id="UINC01002830">
    <property type="protein sequence ID" value="SVA00725.1"/>
    <property type="molecule type" value="Genomic_DNA"/>
</dbReference>
<dbReference type="Pfam" id="PF01882">
    <property type="entry name" value="DUF58"/>
    <property type="match status" value="1"/>
</dbReference>
<name>A0A381S9F7_9ZZZZ</name>